<evidence type="ECO:0000256" key="1">
    <source>
        <dbReference type="SAM" id="SignalP"/>
    </source>
</evidence>
<name>A0AAD9DET1_9STRA</name>
<reference evidence="3" key="1">
    <citation type="submission" date="2023-06" db="EMBL/GenBank/DDBJ databases">
        <title>Survivors Of The Sea: Transcriptome response of Skeletonema marinoi to long-term dormancy.</title>
        <authorList>
            <person name="Pinder M.I.M."/>
            <person name="Kourtchenko O."/>
            <person name="Robertson E.K."/>
            <person name="Larsson T."/>
            <person name="Maumus F."/>
            <person name="Osuna-Cruz C.M."/>
            <person name="Vancaester E."/>
            <person name="Stenow R."/>
            <person name="Vandepoele K."/>
            <person name="Ploug H."/>
            <person name="Bruchert V."/>
            <person name="Godhe A."/>
            <person name="Topel M."/>
        </authorList>
    </citation>
    <scope>NUCLEOTIDE SEQUENCE</scope>
    <source>
        <strain evidence="3">R05AC</strain>
    </source>
</reference>
<feature type="chain" id="PRO_5041990888" evidence="1">
    <location>
        <begin position="17"/>
        <end position="738"/>
    </location>
</feature>
<feature type="signal peptide" evidence="1">
    <location>
        <begin position="1"/>
        <end position="16"/>
    </location>
</feature>
<dbReference type="InterPro" id="IPR016167">
    <property type="entry name" value="FAD-bd_PCMH_sub1"/>
</dbReference>
<dbReference type="InterPro" id="IPR016166">
    <property type="entry name" value="FAD-bd_PCMH"/>
</dbReference>
<accession>A0AAD9DET1</accession>
<comment type="caution">
    <text evidence="3">The sequence shown here is derived from an EMBL/GenBank/DDBJ whole genome shotgun (WGS) entry which is preliminary data.</text>
</comment>
<keyword evidence="3" id="KW-0560">Oxidoreductase</keyword>
<dbReference type="Gene3D" id="3.30.43.10">
    <property type="entry name" value="Uridine Diphospho-n-acetylenolpyruvylglucosamine Reductase, domain 2"/>
    <property type="match status" value="1"/>
</dbReference>
<dbReference type="AlphaFoldDB" id="A0AAD9DET1"/>
<dbReference type="PROSITE" id="PS51387">
    <property type="entry name" value="FAD_PCMH"/>
    <property type="match status" value="1"/>
</dbReference>
<keyword evidence="1" id="KW-0732">Signal</keyword>
<gene>
    <name evidence="3" type="ORF">QTG54_006650</name>
</gene>
<dbReference type="Gene3D" id="3.30.465.10">
    <property type="match status" value="1"/>
</dbReference>
<evidence type="ECO:0000259" key="2">
    <source>
        <dbReference type="PROSITE" id="PS51387"/>
    </source>
</evidence>
<dbReference type="InterPro" id="IPR006094">
    <property type="entry name" value="Oxid_FAD_bind_N"/>
</dbReference>
<protein>
    <submittedName>
        <fullName evidence="3">FAD-dependent oxidoreductase</fullName>
        <ecNumber evidence="3">1.-.-.-</ecNumber>
    </submittedName>
</protein>
<dbReference type="GO" id="GO:0016899">
    <property type="term" value="F:oxidoreductase activity, acting on the CH-OH group of donors, oxygen as acceptor"/>
    <property type="evidence" value="ECO:0007669"/>
    <property type="project" value="InterPro"/>
</dbReference>
<keyword evidence="4" id="KW-1185">Reference proteome</keyword>
<dbReference type="InterPro" id="IPR036318">
    <property type="entry name" value="FAD-bd_PCMH-like_sf"/>
</dbReference>
<dbReference type="Proteomes" id="UP001224775">
    <property type="component" value="Unassembled WGS sequence"/>
</dbReference>
<dbReference type="InterPro" id="IPR010031">
    <property type="entry name" value="FAD_lactone_oxidase-like"/>
</dbReference>
<dbReference type="PANTHER" id="PTHR43762">
    <property type="entry name" value="L-GULONOLACTONE OXIDASE"/>
    <property type="match status" value="1"/>
</dbReference>
<dbReference type="SUPFAM" id="SSF56176">
    <property type="entry name" value="FAD-binding/transporter-associated domain-like"/>
    <property type="match status" value="1"/>
</dbReference>
<dbReference type="InterPro" id="IPR016169">
    <property type="entry name" value="FAD-bd_PCMH_sub2"/>
</dbReference>
<proteinExistence type="predicted"/>
<dbReference type="EMBL" id="JATAAI010000010">
    <property type="protein sequence ID" value="KAK1743053.1"/>
    <property type="molecule type" value="Genomic_DNA"/>
</dbReference>
<dbReference type="EC" id="1.-.-.-" evidence="3"/>
<organism evidence="3 4">
    <name type="scientific">Skeletonema marinoi</name>
    <dbReference type="NCBI Taxonomy" id="267567"/>
    <lineage>
        <taxon>Eukaryota</taxon>
        <taxon>Sar</taxon>
        <taxon>Stramenopiles</taxon>
        <taxon>Ochrophyta</taxon>
        <taxon>Bacillariophyta</taxon>
        <taxon>Coscinodiscophyceae</taxon>
        <taxon>Thalassiosirophycidae</taxon>
        <taxon>Thalassiosirales</taxon>
        <taxon>Skeletonemataceae</taxon>
        <taxon>Skeletonema</taxon>
        <taxon>Skeletonema marinoi-dohrnii complex</taxon>
    </lineage>
</organism>
<feature type="domain" description="FAD-binding PCMH-type" evidence="2">
    <location>
        <begin position="112"/>
        <end position="287"/>
    </location>
</feature>
<dbReference type="Pfam" id="PF01565">
    <property type="entry name" value="FAD_binding_4"/>
    <property type="match status" value="1"/>
</dbReference>
<dbReference type="GO" id="GO:0071949">
    <property type="term" value="F:FAD binding"/>
    <property type="evidence" value="ECO:0007669"/>
    <property type="project" value="InterPro"/>
</dbReference>
<dbReference type="PANTHER" id="PTHR43762:SF1">
    <property type="entry name" value="D-ARABINONO-1,4-LACTONE OXIDASE"/>
    <property type="match status" value="1"/>
</dbReference>
<evidence type="ECO:0000313" key="3">
    <source>
        <dbReference type="EMBL" id="KAK1743053.1"/>
    </source>
</evidence>
<sequence>MKILLPLMAMACAASSSSVTATSDSDKSVEHVVHMLKDILRTQNSLKSSIALPHEGNGYTARLGEMEDGGIISASVAVGGSGGLRRGLKGSSPSCSLGIATHFGWGNWFETIATLDTPVFRVKSDSELKTIVKKSAKKGCRVRPMGTTHSADGLIIQRTDEDVVVVSLADYTTTREDWADGIDTETGLARFRAGMLFYEAVAISRPHGFVFRERSAIPLFTIGGVVANMVHGGSKSGGFVHSDVTKLLVMKSNGKVVEVEGDELQFWRSSAGQLGIILAAEFQLVSEENGGLVMSRENTGPYLAPGTTPSPSDIQQLVVTVTTAIFGTIAAKDHCQFFYDWYANTLNAYTSDFSGEPFDGEEPLHSQYQAAADGYLAEYGGNNADFTGGLQSRLPVDDLCLLICEEGTGPLFPTGLPCVEIESTLVPGTLLCEVPVEVGAVFSQFAVETLNAQFDGRKSTVNDGFVVDSSLVVKTAIVFFPSRALPQVFGAWWAANAQVVGWASGQLPNPPFQFAPTGPLEMRFINPAETAVMNPIPTFEEWKEEFDSDVGVPGAFDLFFPPSPGIPDGLFAYEVVVLDGINDGDANKYLAFMEGVFKNVPTNPQAPYGPNAVDPSTNIVQKCDVSSNVFPCAPISGGGFAGVPGFDCCNPPIPVRNVHLGKGWAMEWILRRHPSLLIPSHFKIRIPSQAYFHLEARQVLLMISMTRLTNSMLMSLQAELSFVGYALTLERAGLNLAS</sequence>
<evidence type="ECO:0000313" key="4">
    <source>
        <dbReference type="Proteomes" id="UP001224775"/>
    </source>
</evidence>